<dbReference type="RefSeq" id="WP_275119768.1">
    <property type="nucleotide sequence ID" value="NZ_JAOTPO010000013.1"/>
</dbReference>
<sequence>MYNVYFYNKSDLLLCQLMQQVPAEGQNLTIKGRKIKVSTVQNIDEKYYVDVTFEVKKGKANAEPAKKKK</sequence>
<evidence type="ECO:0008006" key="3">
    <source>
        <dbReference type="Google" id="ProtNLM"/>
    </source>
</evidence>
<evidence type="ECO:0000313" key="2">
    <source>
        <dbReference type="Proteomes" id="UP001148125"/>
    </source>
</evidence>
<reference evidence="1" key="1">
    <citation type="submission" date="2024-05" db="EMBL/GenBank/DDBJ databases">
        <title>Alkalihalobacillus sp. strain MEB203 novel alkaliphilic bacterium from Lonar Lake, India.</title>
        <authorList>
            <person name="Joshi A."/>
            <person name="Thite S."/>
            <person name="Mengade P."/>
        </authorList>
    </citation>
    <scope>NUCLEOTIDE SEQUENCE</scope>
    <source>
        <strain evidence="1">MEB 203</strain>
    </source>
</reference>
<keyword evidence="2" id="KW-1185">Reference proteome</keyword>
<comment type="caution">
    <text evidence="1">The sequence shown here is derived from an EMBL/GenBank/DDBJ whole genome shotgun (WGS) entry which is preliminary data.</text>
</comment>
<gene>
    <name evidence="1" type="ORF">N7Z68_17540</name>
</gene>
<proteinExistence type="predicted"/>
<dbReference type="EMBL" id="JAOTPO010000013">
    <property type="protein sequence ID" value="MDE5415166.1"/>
    <property type="molecule type" value="Genomic_DNA"/>
</dbReference>
<dbReference type="Proteomes" id="UP001148125">
    <property type="component" value="Unassembled WGS sequence"/>
</dbReference>
<accession>A0ABT5VI87</accession>
<evidence type="ECO:0000313" key="1">
    <source>
        <dbReference type="EMBL" id="MDE5415166.1"/>
    </source>
</evidence>
<name>A0ABT5VI87_9BACI</name>
<organism evidence="1 2">
    <name type="scientific">Alkalihalobacterium chitinilyticum</name>
    <dbReference type="NCBI Taxonomy" id="2980103"/>
    <lineage>
        <taxon>Bacteria</taxon>
        <taxon>Bacillati</taxon>
        <taxon>Bacillota</taxon>
        <taxon>Bacilli</taxon>
        <taxon>Bacillales</taxon>
        <taxon>Bacillaceae</taxon>
        <taxon>Alkalihalobacterium</taxon>
    </lineage>
</organism>
<protein>
    <recommendedName>
        <fullName evidence="3">Preprotein translocase subunit SecA</fullName>
    </recommendedName>
</protein>